<keyword evidence="2" id="KW-0812">Transmembrane</keyword>
<evidence type="ECO:0000256" key="1">
    <source>
        <dbReference type="SAM" id="Coils"/>
    </source>
</evidence>
<keyword evidence="2" id="KW-1133">Transmembrane helix</keyword>
<evidence type="ECO:0000256" key="2">
    <source>
        <dbReference type="SAM" id="Phobius"/>
    </source>
</evidence>
<sequence>MLAYYVASVLFATSLTIVIFLFVTSGSLKQFKETWSQRAPRITELPIITPTGQIVNSVEDLDMQLEFLENQLEEKEKELEESKTKQLATCEKLDKLTDTTNQIKKYYIKLKSEIYKSESEINELRHQIEDYKKRQVRLREEVNENVKYYTGMLNNIEGNVGNDGYEFVKKAILADEKVL</sequence>
<reference evidence="4" key="1">
    <citation type="submission" date="2025-08" db="UniProtKB">
        <authorList>
            <consortium name="RefSeq"/>
        </authorList>
    </citation>
    <scope>IDENTIFICATION</scope>
    <source>
        <tissue evidence="4">Gonads</tissue>
    </source>
</reference>
<dbReference type="OrthoDB" id="6754035at2759"/>
<accession>A0A6J2Y945</accession>
<proteinExistence type="predicted"/>
<dbReference type="RefSeq" id="XP_030759704.1">
    <property type="nucleotide sequence ID" value="XM_030903844.1"/>
</dbReference>
<gene>
    <name evidence="4" type="primary">LOC115885077</name>
</gene>
<feature type="transmembrane region" description="Helical" evidence="2">
    <location>
        <begin position="6"/>
        <end position="28"/>
    </location>
</feature>
<keyword evidence="2" id="KW-0472">Membrane</keyword>
<name>A0A6J2Y945_SITOR</name>
<keyword evidence="1" id="KW-0175">Coiled coil</keyword>
<dbReference type="InParanoid" id="A0A6J2Y945"/>
<evidence type="ECO:0000313" key="3">
    <source>
        <dbReference type="Proteomes" id="UP000504635"/>
    </source>
</evidence>
<dbReference type="Gene3D" id="1.10.287.1490">
    <property type="match status" value="1"/>
</dbReference>
<dbReference type="GeneID" id="115885077"/>
<dbReference type="Proteomes" id="UP000504635">
    <property type="component" value="Unplaced"/>
</dbReference>
<feature type="coiled-coil region" evidence="1">
    <location>
        <begin position="58"/>
        <end position="141"/>
    </location>
</feature>
<dbReference type="KEGG" id="soy:115885077"/>
<protein>
    <submittedName>
        <fullName evidence="4">Uncharacterized protein LOC115885077</fullName>
    </submittedName>
</protein>
<evidence type="ECO:0000313" key="4">
    <source>
        <dbReference type="RefSeq" id="XP_030759704.1"/>
    </source>
</evidence>
<dbReference type="AlphaFoldDB" id="A0A6J2Y945"/>
<keyword evidence="3" id="KW-1185">Reference proteome</keyword>
<organism evidence="3 4">
    <name type="scientific">Sitophilus oryzae</name>
    <name type="common">Rice weevil</name>
    <name type="synonym">Curculio oryzae</name>
    <dbReference type="NCBI Taxonomy" id="7048"/>
    <lineage>
        <taxon>Eukaryota</taxon>
        <taxon>Metazoa</taxon>
        <taxon>Ecdysozoa</taxon>
        <taxon>Arthropoda</taxon>
        <taxon>Hexapoda</taxon>
        <taxon>Insecta</taxon>
        <taxon>Pterygota</taxon>
        <taxon>Neoptera</taxon>
        <taxon>Endopterygota</taxon>
        <taxon>Coleoptera</taxon>
        <taxon>Polyphaga</taxon>
        <taxon>Cucujiformia</taxon>
        <taxon>Curculionidae</taxon>
        <taxon>Dryophthorinae</taxon>
        <taxon>Sitophilus</taxon>
    </lineage>
</organism>